<sequence>MRKIAIIAIMGLMGFQALGQVDVDTDKEEEDDWPSPNVTNMMPRGIVARYTPVVGYDIDTKSNMSGLPDAKGEVSHLNKLRFKIKIPIVIRDRSNFIIGFDYAQSEYNFKGEGYKDYALYRALNDKDLKSRVVKAYYNHAFDKKHFIYVRASAAFNGDLSNDDIPFYNFANYSLATIYGWQKNPDDAYGIGLYLSYNLGRRSIYPVFLWNKTWNENWGFESKIPADFNIRYNVNEKQRFFFGYEVSGDSYNIALDYEQLAKFNDLQLRRSDVLASLSYERAIISDFIWLGLSAGYRFNLRFDIAEDNSFNREEILENTVTPSPYFEAMIFFTPSETIKSIFLDD</sequence>
<accession>A0A937F8B1</accession>
<dbReference type="EMBL" id="JAESIY010000008">
    <property type="protein sequence ID" value="MBL3657575.1"/>
    <property type="molecule type" value="Genomic_DNA"/>
</dbReference>
<dbReference type="Pfam" id="PF19783">
    <property type="entry name" value="DUF6268"/>
    <property type="match status" value="1"/>
</dbReference>
<evidence type="ECO:0000313" key="4">
    <source>
        <dbReference type="Proteomes" id="UP000659388"/>
    </source>
</evidence>
<organism evidence="3 4">
    <name type="scientific">Fulvivirga sediminis</name>
    <dbReference type="NCBI Taxonomy" id="2803949"/>
    <lineage>
        <taxon>Bacteria</taxon>
        <taxon>Pseudomonadati</taxon>
        <taxon>Bacteroidota</taxon>
        <taxon>Cytophagia</taxon>
        <taxon>Cytophagales</taxon>
        <taxon>Fulvivirgaceae</taxon>
        <taxon>Fulvivirga</taxon>
    </lineage>
</organism>
<evidence type="ECO:0000259" key="2">
    <source>
        <dbReference type="Pfam" id="PF19783"/>
    </source>
</evidence>
<dbReference type="InterPro" id="IPR046235">
    <property type="entry name" value="DUF6268"/>
</dbReference>
<comment type="caution">
    <text evidence="3">The sequence shown here is derived from an EMBL/GenBank/DDBJ whole genome shotgun (WGS) entry which is preliminary data.</text>
</comment>
<evidence type="ECO:0000256" key="1">
    <source>
        <dbReference type="SAM" id="SignalP"/>
    </source>
</evidence>
<keyword evidence="1" id="KW-0732">Signal</keyword>
<dbReference type="AlphaFoldDB" id="A0A937F8B1"/>
<feature type="signal peptide" evidence="1">
    <location>
        <begin position="1"/>
        <end position="19"/>
    </location>
</feature>
<keyword evidence="4" id="KW-1185">Reference proteome</keyword>
<dbReference type="RefSeq" id="WP_202245358.1">
    <property type="nucleotide sequence ID" value="NZ_JAESIY010000008.1"/>
</dbReference>
<feature type="domain" description="DUF6268" evidence="2">
    <location>
        <begin position="123"/>
        <end position="306"/>
    </location>
</feature>
<protein>
    <recommendedName>
        <fullName evidence="2">DUF6268 domain-containing protein</fullName>
    </recommendedName>
</protein>
<evidence type="ECO:0000313" key="3">
    <source>
        <dbReference type="EMBL" id="MBL3657575.1"/>
    </source>
</evidence>
<dbReference type="Proteomes" id="UP000659388">
    <property type="component" value="Unassembled WGS sequence"/>
</dbReference>
<feature type="chain" id="PRO_5037920778" description="DUF6268 domain-containing protein" evidence="1">
    <location>
        <begin position="20"/>
        <end position="344"/>
    </location>
</feature>
<reference evidence="3" key="1">
    <citation type="submission" date="2021-01" db="EMBL/GenBank/DDBJ databases">
        <title>Fulvivirga kasyanovii gen. nov., sp nov., a novel member of the phylum Bacteroidetes isolated from seawater in a mussel farm.</title>
        <authorList>
            <person name="Zhao L.-H."/>
            <person name="Wang Z.-J."/>
        </authorList>
    </citation>
    <scope>NUCLEOTIDE SEQUENCE</scope>
    <source>
        <strain evidence="3">2943</strain>
    </source>
</reference>
<gene>
    <name evidence="3" type="ORF">JL102_15610</name>
</gene>
<proteinExistence type="predicted"/>
<name>A0A937F8B1_9BACT</name>